<proteinExistence type="predicted"/>
<dbReference type="VEuPathDB" id="FungiDB:PGTG_16275"/>
<dbReference type="EMBL" id="DS178327">
    <property type="protein sequence ID" value="EFP89987.2"/>
    <property type="molecule type" value="Genomic_DNA"/>
</dbReference>
<dbReference type="GeneID" id="10545882"/>
<reference key="1">
    <citation type="submission" date="2007-01" db="EMBL/GenBank/DDBJ databases">
        <title>The Genome Sequence of Puccinia graminis f. sp. tritici Strain CRL 75-36-700-3.</title>
        <authorList>
            <consortium name="The Broad Institute Genome Sequencing Platform"/>
            <person name="Birren B."/>
            <person name="Lander E."/>
            <person name="Galagan J."/>
            <person name="Nusbaum C."/>
            <person name="Devon K."/>
            <person name="Cuomo C."/>
            <person name="Jaffe D."/>
            <person name="Butler J."/>
            <person name="Alvarez P."/>
            <person name="Gnerre S."/>
            <person name="Grabherr M."/>
            <person name="Mauceli E."/>
            <person name="Brockman W."/>
            <person name="Young S."/>
            <person name="LaButti K."/>
            <person name="Sykes S."/>
            <person name="DeCaprio D."/>
            <person name="Crawford M."/>
            <person name="Koehrsen M."/>
            <person name="Engels R."/>
            <person name="Montgomery P."/>
            <person name="Pearson M."/>
            <person name="Howarth C."/>
            <person name="Larson L."/>
            <person name="White J."/>
            <person name="Zeng Q."/>
            <person name="Kodira C."/>
            <person name="Yandava C."/>
            <person name="Alvarado L."/>
            <person name="O'Leary S."/>
            <person name="Szabo L."/>
            <person name="Dean R."/>
            <person name="Schein J."/>
        </authorList>
    </citation>
    <scope>NUCLEOTIDE SEQUENCE</scope>
    <source>
        <strain>CRL 75-36-700-3</strain>
    </source>
</reference>
<sequence length="78" mass="8966">MAVKILFDMDLVKGQVSVKEFEYIGRYKDFVDVLDTSEALKFLKMEKNWAETPGRKNTGNLLNISGQSHMMTIQSHLE</sequence>
<accession>E3L0A0</accession>
<name>E3L0A0_PUCGT</name>
<keyword evidence="2" id="KW-1185">Reference proteome</keyword>
<evidence type="ECO:0000313" key="2">
    <source>
        <dbReference type="Proteomes" id="UP000008783"/>
    </source>
</evidence>
<dbReference type="RefSeq" id="XP_003334406.2">
    <property type="nucleotide sequence ID" value="XM_003334358.2"/>
</dbReference>
<dbReference type="Proteomes" id="UP000008783">
    <property type="component" value="Unassembled WGS sequence"/>
</dbReference>
<protein>
    <submittedName>
        <fullName evidence="1">Uncharacterized protein</fullName>
    </submittedName>
</protein>
<dbReference type="InParanoid" id="E3L0A0"/>
<dbReference type="AlphaFoldDB" id="E3L0A0"/>
<dbReference type="KEGG" id="pgr:PGTG_16275"/>
<organism evidence="1 2">
    <name type="scientific">Puccinia graminis f. sp. tritici (strain CRL 75-36-700-3 / race SCCL)</name>
    <name type="common">Black stem rust fungus</name>
    <dbReference type="NCBI Taxonomy" id="418459"/>
    <lineage>
        <taxon>Eukaryota</taxon>
        <taxon>Fungi</taxon>
        <taxon>Dikarya</taxon>
        <taxon>Basidiomycota</taxon>
        <taxon>Pucciniomycotina</taxon>
        <taxon>Pucciniomycetes</taxon>
        <taxon>Pucciniales</taxon>
        <taxon>Pucciniaceae</taxon>
        <taxon>Puccinia</taxon>
    </lineage>
</organism>
<dbReference type="OrthoDB" id="10565372at2759"/>
<gene>
    <name evidence="1" type="ORF">PGTG_16275</name>
</gene>
<dbReference type="HOGENOM" id="CLU_2623172_0_0_1"/>
<evidence type="ECO:0000313" key="1">
    <source>
        <dbReference type="EMBL" id="EFP89987.2"/>
    </source>
</evidence>
<reference evidence="2" key="2">
    <citation type="journal article" date="2011" name="Proc. Natl. Acad. Sci. U.S.A.">
        <title>Obligate biotrophy features unraveled by the genomic analysis of rust fungi.</title>
        <authorList>
            <person name="Duplessis S."/>
            <person name="Cuomo C.A."/>
            <person name="Lin Y.-C."/>
            <person name="Aerts A."/>
            <person name="Tisserant E."/>
            <person name="Veneault-Fourrey C."/>
            <person name="Joly D.L."/>
            <person name="Hacquard S."/>
            <person name="Amselem J."/>
            <person name="Cantarel B.L."/>
            <person name="Chiu R."/>
            <person name="Coutinho P.M."/>
            <person name="Feau N."/>
            <person name="Field M."/>
            <person name="Frey P."/>
            <person name="Gelhaye E."/>
            <person name="Goldberg J."/>
            <person name="Grabherr M.G."/>
            <person name="Kodira C.D."/>
            <person name="Kohler A."/>
            <person name="Kuees U."/>
            <person name="Lindquist E.A."/>
            <person name="Lucas S.M."/>
            <person name="Mago R."/>
            <person name="Mauceli E."/>
            <person name="Morin E."/>
            <person name="Murat C."/>
            <person name="Pangilinan J.L."/>
            <person name="Park R."/>
            <person name="Pearson M."/>
            <person name="Quesneville H."/>
            <person name="Rouhier N."/>
            <person name="Sakthikumar S."/>
            <person name="Salamov A.A."/>
            <person name="Schmutz J."/>
            <person name="Selles B."/>
            <person name="Shapiro H."/>
            <person name="Tanguay P."/>
            <person name="Tuskan G.A."/>
            <person name="Henrissat B."/>
            <person name="Van de Peer Y."/>
            <person name="Rouze P."/>
            <person name="Ellis J.G."/>
            <person name="Dodds P.N."/>
            <person name="Schein J.E."/>
            <person name="Zhong S."/>
            <person name="Hamelin R.C."/>
            <person name="Grigoriev I.V."/>
            <person name="Szabo L.J."/>
            <person name="Martin F."/>
        </authorList>
    </citation>
    <scope>NUCLEOTIDE SEQUENCE [LARGE SCALE GENOMIC DNA]</scope>
    <source>
        <strain evidence="2">CRL 75-36-700-3 / race SCCL</strain>
    </source>
</reference>